<evidence type="ECO:0000313" key="1">
    <source>
        <dbReference type="EMBL" id="EFQ90440.1"/>
    </source>
</evidence>
<dbReference type="Proteomes" id="UP000001067">
    <property type="component" value="Unassembled WGS sequence"/>
</dbReference>
<dbReference type="KEGG" id="pte:PTT_12988"/>
<feature type="non-terminal residue" evidence="1">
    <location>
        <position position="1"/>
    </location>
</feature>
<reference evidence="1 2" key="1">
    <citation type="journal article" date="2010" name="Genome Biol.">
        <title>A first genome assembly of the barley fungal pathogen Pyrenophora teres f. teres.</title>
        <authorList>
            <person name="Ellwood S.R."/>
            <person name="Liu Z."/>
            <person name="Syme R.A."/>
            <person name="Lai Z."/>
            <person name="Hane J.K."/>
            <person name="Keiper F."/>
            <person name="Moffat C.S."/>
            <person name="Oliver R.P."/>
            <person name="Friesen T.L."/>
        </authorList>
    </citation>
    <scope>NUCLEOTIDE SEQUENCE [LARGE SCALE GENOMIC DNA]</scope>
    <source>
        <strain evidence="1 2">0-1</strain>
    </source>
</reference>
<keyword evidence="2" id="KW-1185">Reference proteome</keyword>
<dbReference type="OrthoDB" id="5337308at2759"/>
<gene>
    <name evidence="1" type="ORF">PTT_12988</name>
</gene>
<dbReference type="AlphaFoldDB" id="E3RV15"/>
<sequence>ELSAHTQGDTLNNEDELHAHTQGDTLDDEDELLADFCSEIHAKAGILIASYNRAPAYAARVPNTPLPPVQHWSDVAFLQWQYLQEDEQGTRGLKYILRESIENEDTLAIVERITNDLAAGEDLYWPGLVLDANSEQAMALLGTPNGGGVAWMLAQHRQQLGHKVVEKVVLFYHLSKVAKQKQEALNLLFCLRDVNAD</sequence>
<organism evidence="2">
    <name type="scientific">Pyrenophora teres f. teres (strain 0-1)</name>
    <name type="common">Barley net blotch fungus</name>
    <name type="synonym">Drechslera teres f. teres</name>
    <dbReference type="NCBI Taxonomy" id="861557"/>
    <lineage>
        <taxon>Eukaryota</taxon>
        <taxon>Fungi</taxon>
        <taxon>Dikarya</taxon>
        <taxon>Ascomycota</taxon>
        <taxon>Pezizomycotina</taxon>
        <taxon>Dothideomycetes</taxon>
        <taxon>Pleosporomycetidae</taxon>
        <taxon>Pleosporales</taxon>
        <taxon>Pleosporineae</taxon>
        <taxon>Pleosporaceae</taxon>
        <taxon>Pyrenophora</taxon>
    </lineage>
</organism>
<name>E3RV15_PYRTT</name>
<dbReference type="STRING" id="861557.E3RV15"/>
<protein>
    <submittedName>
        <fullName evidence="1">Uncharacterized protein</fullName>
    </submittedName>
</protein>
<dbReference type="eggNOG" id="ENOG502SZ3Z">
    <property type="taxonomic scope" value="Eukaryota"/>
</dbReference>
<evidence type="ECO:0000313" key="2">
    <source>
        <dbReference type="Proteomes" id="UP000001067"/>
    </source>
</evidence>
<proteinExistence type="predicted"/>
<dbReference type="HOGENOM" id="CLU_1387227_0_0_1"/>
<dbReference type="EMBL" id="GL535230">
    <property type="protein sequence ID" value="EFQ90440.1"/>
    <property type="molecule type" value="Genomic_DNA"/>
</dbReference>
<accession>E3RV15</accession>